<reference evidence="3" key="1">
    <citation type="submission" date="2011-08" db="EMBL/GenBank/DDBJ databases">
        <authorList>
            <person name="Rombauts S."/>
        </authorList>
    </citation>
    <scope>NUCLEOTIDE SEQUENCE</scope>
    <source>
        <strain evidence="3">London</strain>
    </source>
</reference>
<dbReference type="Proteomes" id="UP000015104">
    <property type="component" value="Unassembled WGS sequence"/>
</dbReference>
<keyword evidence="1" id="KW-1133">Transmembrane helix</keyword>
<evidence type="ECO:0000313" key="3">
    <source>
        <dbReference type="Proteomes" id="UP000015104"/>
    </source>
</evidence>
<feature type="transmembrane region" description="Helical" evidence="1">
    <location>
        <begin position="30"/>
        <end position="47"/>
    </location>
</feature>
<name>T1JW34_TETUR</name>
<evidence type="ECO:0000313" key="2">
    <source>
        <dbReference type="EnsemblMetazoa" id="tetur02g06830.1"/>
    </source>
</evidence>
<feature type="transmembrane region" description="Helical" evidence="1">
    <location>
        <begin position="59"/>
        <end position="77"/>
    </location>
</feature>
<evidence type="ECO:0000256" key="1">
    <source>
        <dbReference type="SAM" id="Phobius"/>
    </source>
</evidence>
<evidence type="ECO:0008006" key="4">
    <source>
        <dbReference type="Google" id="ProtNLM"/>
    </source>
</evidence>
<feature type="transmembrane region" description="Helical" evidence="1">
    <location>
        <begin position="220"/>
        <end position="245"/>
    </location>
</feature>
<dbReference type="HOGENOM" id="CLU_067200_0_0_1"/>
<feature type="transmembrane region" description="Helical" evidence="1">
    <location>
        <begin position="318"/>
        <end position="344"/>
    </location>
</feature>
<feature type="transmembrane region" description="Helical" evidence="1">
    <location>
        <begin position="251"/>
        <end position="270"/>
    </location>
</feature>
<reference evidence="2" key="2">
    <citation type="submission" date="2015-06" db="UniProtKB">
        <authorList>
            <consortium name="EnsemblMetazoa"/>
        </authorList>
    </citation>
    <scope>IDENTIFICATION</scope>
</reference>
<sequence length="345" mass="40634">MSQVDPEIKSDEYHQPSGLFAKALKTKNKTILLLLLLSFVMNSFEGIQNFEIKKNYVSAWRILYVNSYLAISIYLIFKRKSFFEFVNYFDREIGVYMSNDSIPKYIGKNRFFISIGYPFIFILYIIYGVHDIIQVYWQSYYGLAMRLLWNLFRSIIYLNRYVIIQFIIECCLHTQICFKMVEDQIASLKMSDFSLNFGEMQKIRKLYDVAIEKTRKLDSLLFWVLPVYYFTCIGSFQMNLVFIIYEYNPVSLMLMMREVVTLVLLTFHIANINQLANEAFNQVYSLSYKVESVEMQNELRFFFTRINRGDVGLTILKIVLITPAFVTSFGTLSLTIALAIPTIFK</sequence>
<dbReference type="EMBL" id="CAEY01000807">
    <property type="status" value="NOT_ANNOTATED_CDS"/>
    <property type="molecule type" value="Genomic_DNA"/>
</dbReference>
<dbReference type="EnsemblMetazoa" id="tetur02g06830.1">
    <property type="protein sequence ID" value="tetur02g06830.1"/>
    <property type="gene ID" value="tetur02g06830"/>
</dbReference>
<feature type="transmembrane region" description="Helical" evidence="1">
    <location>
        <begin position="111"/>
        <end position="129"/>
    </location>
</feature>
<accession>T1JW34</accession>
<organism evidence="2 3">
    <name type="scientific">Tetranychus urticae</name>
    <name type="common">Two-spotted spider mite</name>
    <dbReference type="NCBI Taxonomy" id="32264"/>
    <lineage>
        <taxon>Eukaryota</taxon>
        <taxon>Metazoa</taxon>
        <taxon>Ecdysozoa</taxon>
        <taxon>Arthropoda</taxon>
        <taxon>Chelicerata</taxon>
        <taxon>Arachnida</taxon>
        <taxon>Acari</taxon>
        <taxon>Acariformes</taxon>
        <taxon>Trombidiformes</taxon>
        <taxon>Prostigmata</taxon>
        <taxon>Eleutherengona</taxon>
        <taxon>Raphignathae</taxon>
        <taxon>Tetranychoidea</taxon>
        <taxon>Tetranychidae</taxon>
        <taxon>Tetranychus</taxon>
    </lineage>
</organism>
<proteinExistence type="predicted"/>
<protein>
    <recommendedName>
        <fullName evidence="4">Gustatory receptor</fullName>
    </recommendedName>
</protein>
<keyword evidence="1" id="KW-0812">Transmembrane</keyword>
<keyword evidence="1" id="KW-0472">Membrane</keyword>
<keyword evidence="3" id="KW-1185">Reference proteome</keyword>
<dbReference type="AlphaFoldDB" id="T1JW34"/>